<evidence type="ECO:0000313" key="1">
    <source>
        <dbReference type="EMBL" id="MCI59861.1"/>
    </source>
</evidence>
<protein>
    <submittedName>
        <fullName evidence="1">Uncharacterized protein</fullName>
    </submittedName>
</protein>
<keyword evidence="2" id="KW-1185">Reference proteome</keyword>
<evidence type="ECO:0000313" key="2">
    <source>
        <dbReference type="Proteomes" id="UP000265520"/>
    </source>
</evidence>
<dbReference type="AlphaFoldDB" id="A0A392TFF8"/>
<comment type="caution">
    <text evidence="1">The sequence shown here is derived from an EMBL/GenBank/DDBJ whole genome shotgun (WGS) entry which is preliminary data.</text>
</comment>
<accession>A0A392TFF8</accession>
<proteinExistence type="predicted"/>
<feature type="non-terminal residue" evidence="1">
    <location>
        <position position="22"/>
    </location>
</feature>
<organism evidence="1 2">
    <name type="scientific">Trifolium medium</name>
    <dbReference type="NCBI Taxonomy" id="97028"/>
    <lineage>
        <taxon>Eukaryota</taxon>
        <taxon>Viridiplantae</taxon>
        <taxon>Streptophyta</taxon>
        <taxon>Embryophyta</taxon>
        <taxon>Tracheophyta</taxon>
        <taxon>Spermatophyta</taxon>
        <taxon>Magnoliopsida</taxon>
        <taxon>eudicotyledons</taxon>
        <taxon>Gunneridae</taxon>
        <taxon>Pentapetalae</taxon>
        <taxon>rosids</taxon>
        <taxon>fabids</taxon>
        <taxon>Fabales</taxon>
        <taxon>Fabaceae</taxon>
        <taxon>Papilionoideae</taxon>
        <taxon>50 kb inversion clade</taxon>
        <taxon>NPAAA clade</taxon>
        <taxon>Hologalegina</taxon>
        <taxon>IRL clade</taxon>
        <taxon>Trifolieae</taxon>
        <taxon>Trifolium</taxon>
    </lineage>
</organism>
<sequence length="22" mass="2351">MQKNSCSATVAERPSCLLGELL</sequence>
<dbReference type="EMBL" id="LXQA010571290">
    <property type="protein sequence ID" value="MCI59861.1"/>
    <property type="molecule type" value="Genomic_DNA"/>
</dbReference>
<name>A0A392TFF8_9FABA</name>
<reference evidence="1 2" key="1">
    <citation type="journal article" date="2018" name="Front. Plant Sci.">
        <title>Red Clover (Trifolium pratense) and Zigzag Clover (T. medium) - A Picture of Genomic Similarities and Differences.</title>
        <authorList>
            <person name="Dluhosova J."/>
            <person name="Istvanek J."/>
            <person name="Nedelnik J."/>
            <person name="Repkova J."/>
        </authorList>
    </citation>
    <scope>NUCLEOTIDE SEQUENCE [LARGE SCALE GENOMIC DNA]</scope>
    <source>
        <strain evidence="2">cv. 10/8</strain>
        <tissue evidence="1">Leaf</tissue>
    </source>
</reference>
<dbReference type="Proteomes" id="UP000265520">
    <property type="component" value="Unassembled WGS sequence"/>
</dbReference>